<gene>
    <name evidence="1" type="ORF">M9458_047174</name>
</gene>
<dbReference type="InterPro" id="IPR036179">
    <property type="entry name" value="Ig-like_dom_sf"/>
</dbReference>
<keyword evidence="2" id="KW-1185">Reference proteome</keyword>
<reference evidence="1 2" key="1">
    <citation type="submission" date="2024-05" db="EMBL/GenBank/DDBJ databases">
        <title>Genome sequencing and assembly of Indian major carp, Cirrhinus mrigala (Hamilton, 1822).</title>
        <authorList>
            <person name="Mohindra V."/>
            <person name="Chowdhury L.M."/>
            <person name="Lal K."/>
            <person name="Jena J.K."/>
        </authorList>
    </citation>
    <scope>NUCLEOTIDE SEQUENCE [LARGE SCALE GENOMIC DNA]</scope>
    <source>
        <strain evidence="1">CM1030</strain>
        <tissue evidence="1">Blood</tissue>
    </source>
</reference>
<sequence>LSGGGWEYQWYKDSKPLITNPTHTVDSASVTDTGVYHCQAKRGDFAVDSDTVQ</sequence>
<dbReference type="EMBL" id="JAMKFB020000023">
    <property type="protein sequence ID" value="KAL0159098.1"/>
    <property type="molecule type" value="Genomic_DNA"/>
</dbReference>
<organism evidence="1 2">
    <name type="scientific">Cirrhinus mrigala</name>
    <name type="common">Mrigala</name>
    <dbReference type="NCBI Taxonomy" id="683832"/>
    <lineage>
        <taxon>Eukaryota</taxon>
        <taxon>Metazoa</taxon>
        <taxon>Chordata</taxon>
        <taxon>Craniata</taxon>
        <taxon>Vertebrata</taxon>
        <taxon>Euteleostomi</taxon>
        <taxon>Actinopterygii</taxon>
        <taxon>Neopterygii</taxon>
        <taxon>Teleostei</taxon>
        <taxon>Ostariophysi</taxon>
        <taxon>Cypriniformes</taxon>
        <taxon>Cyprinidae</taxon>
        <taxon>Labeoninae</taxon>
        <taxon>Labeonini</taxon>
        <taxon>Cirrhinus</taxon>
    </lineage>
</organism>
<proteinExistence type="predicted"/>
<protein>
    <recommendedName>
        <fullName evidence="3">Ig-like domain-containing protein</fullName>
    </recommendedName>
</protein>
<evidence type="ECO:0008006" key="3">
    <source>
        <dbReference type="Google" id="ProtNLM"/>
    </source>
</evidence>
<name>A0ABD0NAK3_CIRMR</name>
<dbReference type="Pfam" id="PF13895">
    <property type="entry name" value="Ig_2"/>
    <property type="match status" value="1"/>
</dbReference>
<evidence type="ECO:0000313" key="2">
    <source>
        <dbReference type="Proteomes" id="UP001529510"/>
    </source>
</evidence>
<feature type="non-terminal residue" evidence="1">
    <location>
        <position position="1"/>
    </location>
</feature>
<dbReference type="AlphaFoldDB" id="A0ABD0NAK3"/>
<accession>A0ABD0NAK3</accession>
<evidence type="ECO:0000313" key="1">
    <source>
        <dbReference type="EMBL" id="KAL0159098.1"/>
    </source>
</evidence>
<dbReference type="Gene3D" id="2.60.40.10">
    <property type="entry name" value="Immunoglobulins"/>
    <property type="match status" value="1"/>
</dbReference>
<dbReference type="SUPFAM" id="SSF48726">
    <property type="entry name" value="Immunoglobulin"/>
    <property type="match status" value="1"/>
</dbReference>
<feature type="non-terminal residue" evidence="1">
    <location>
        <position position="53"/>
    </location>
</feature>
<dbReference type="Proteomes" id="UP001529510">
    <property type="component" value="Unassembled WGS sequence"/>
</dbReference>
<dbReference type="InterPro" id="IPR013783">
    <property type="entry name" value="Ig-like_fold"/>
</dbReference>
<comment type="caution">
    <text evidence="1">The sequence shown here is derived from an EMBL/GenBank/DDBJ whole genome shotgun (WGS) entry which is preliminary data.</text>
</comment>